<sequence>MDISKCEQPGDLVLLPDFLLENAQYYDTLMNYGKHPKRRKQEAKLRNSRHTDYEENWYDSLMPLGGGVL</sequence>
<accession>A0A915JKA5</accession>
<organism evidence="1 2">
    <name type="scientific">Romanomermis culicivorax</name>
    <name type="common">Nematode worm</name>
    <dbReference type="NCBI Taxonomy" id="13658"/>
    <lineage>
        <taxon>Eukaryota</taxon>
        <taxon>Metazoa</taxon>
        <taxon>Ecdysozoa</taxon>
        <taxon>Nematoda</taxon>
        <taxon>Enoplea</taxon>
        <taxon>Dorylaimia</taxon>
        <taxon>Mermithida</taxon>
        <taxon>Mermithoidea</taxon>
        <taxon>Mermithidae</taxon>
        <taxon>Romanomermis</taxon>
    </lineage>
</organism>
<evidence type="ECO:0000313" key="1">
    <source>
        <dbReference type="Proteomes" id="UP000887565"/>
    </source>
</evidence>
<dbReference type="AlphaFoldDB" id="A0A915JKA5"/>
<keyword evidence="1" id="KW-1185">Reference proteome</keyword>
<name>A0A915JKA5_ROMCU</name>
<dbReference type="Proteomes" id="UP000887565">
    <property type="component" value="Unplaced"/>
</dbReference>
<dbReference type="WBParaSite" id="nRc.2.0.1.t26476-RA">
    <property type="protein sequence ID" value="nRc.2.0.1.t26476-RA"/>
    <property type="gene ID" value="nRc.2.0.1.g26476"/>
</dbReference>
<reference evidence="2" key="1">
    <citation type="submission" date="2022-11" db="UniProtKB">
        <authorList>
            <consortium name="WormBaseParasite"/>
        </authorList>
    </citation>
    <scope>IDENTIFICATION</scope>
</reference>
<protein>
    <submittedName>
        <fullName evidence="2">Uncharacterized protein</fullName>
    </submittedName>
</protein>
<evidence type="ECO:0000313" key="2">
    <source>
        <dbReference type="WBParaSite" id="nRc.2.0.1.t26476-RA"/>
    </source>
</evidence>
<proteinExistence type="predicted"/>